<dbReference type="AlphaFoldDB" id="A0A806GYV8"/>
<keyword evidence="14 16" id="KW-0472">Membrane</keyword>
<dbReference type="GO" id="GO:0003954">
    <property type="term" value="F:NADH dehydrogenase activity"/>
    <property type="evidence" value="ECO:0007669"/>
    <property type="project" value="TreeGrafter"/>
</dbReference>
<evidence type="ECO:0000256" key="15">
    <source>
        <dbReference type="ARBA" id="ARBA00049551"/>
    </source>
</evidence>
<comment type="catalytic activity">
    <reaction evidence="15 16">
        <text>a ubiquinone + NADH + 5 H(+)(in) = a ubiquinol + NAD(+) + 4 H(+)(out)</text>
        <dbReference type="Rhea" id="RHEA:29091"/>
        <dbReference type="Rhea" id="RHEA-COMP:9565"/>
        <dbReference type="Rhea" id="RHEA-COMP:9566"/>
        <dbReference type="ChEBI" id="CHEBI:15378"/>
        <dbReference type="ChEBI" id="CHEBI:16389"/>
        <dbReference type="ChEBI" id="CHEBI:17976"/>
        <dbReference type="ChEBI" id="CHEBI:57540"/>
        <dbReference type="ChEBI" id="CHEBI:57945"/>
        <dbReference type="EC" id="7.1.1.2"/>
    </reaction>
</comment>
<dbReference type="GO" id="GO:0042773">
    <property type="term" value="P:ATP synthesis coupled electron transport"/>
    <property type="evidence" value="ECO:0007669"/>
    <property type="project" value="InterPro"/>
</dbReference>
<evidence type="ECO:0000256" key="16">
    <source>
        <dbReference type="RuleBase" id="RU003297"/>
    </source>
</evidence>
<keyword evidence="9 16" id="KW-0249">Electron transport</keyword>
<evidence type="ECO:0000256" key="13">
    <source>
        <dbReference type="ARBA" id="ARBA00023128"/>
    </source>
</evidence>
<feature type="transmembrane region" description="Helical" evidence="16">
    <location>
        <begin position="289"/>
        <end position="311"/>
    </location>
</feature>
<feature type="transmembrane region" description="Helical" evidence="16">
    <location>
        <begin position="80"/>
        <end position="97"/>
    </location>
</feature>
<evidence type="ECO:0000256" key="9">
    <source>
        <dbReference type="ARBA" id="ARBA00022982"/>
    </source>
</evidence>
<dbReference type="GO" id="GO:0015990">
    <property type="term" value="P:electron transport coupled proton transport"/>
    <property type="evidence" value="ECO:0007669"/>
    <property type="project" value="TreeGrafter"/>
</dbReference>
<protein>
    <recommendedName>
        <fullName evidence="4 16">NADH-ubiquinone oxidoreductase chain 4</fullName>
        <ecNumber evidence="3 16">7.1.1.2</ecNumber>
    </recommendedName>
</protein>
<evidence type="ECO:0000256" key="2">
    <source>
        <dbReference type="ARBA" id="ARBA00009025"/>
    </source>
</evidence>
<feature type="transmembrane region" description="Helical" evidence="16">
    <location>
        <begin position="103"/>
        <end position="125"/>
    </location>
</feature>
<dbReference type="RefSeq" id="YP_010258318.1">
    <property type="nucleotide sequence ID" value="NC_060483.1"/>
</dbReference>
<evidence type="ECO:0000313" key="18">
    <source>
        <dbReference type="EMBL" id="AFJ54190.1"/>
    </source>
</evidence>
<comment type="similarity">
    <text evidence="2 16">Belongs to the complex I subunit 4 family.</text>
</comment>
<keyword evidence="5 16" id="KW-0813">Transport</keyword>
<evidence type="ECO:0000256" key="1">
    <source>
        <dbReference type="ARBA" id="ARBA00004225"/>
    </source>
</evidence>
<keyword evidence="13 16" id="KW-0496">Mitochondrion</keyword>
<feature type="transmembrane region" description="Helical" evidence="16">
    <location>
        <begin position="359"/>
        <end position="386"/>
    </location>
</feature>
<comment type="function">
    <text evidence="16">Core subunit of the mitochondrial membrane respiratory chain NADH dehydrogenase (Complex I) which catalyzes electron transfer from NADH through the respiratory chain, using ubiquinone as an electron acceptor. Essential for the catalytic activity and assembly of complex I.</text>
</comment>
<geneLocation type="mitochondrion" evidence="18"/>
<evidence type="ECO:0000256" key="10">
    <source>
        <dbReference type="ARBA" id="ARBA00022989"/>
    </source>
</evidence>
<feature type="transmembrane region" description="Helical" evidence="16">
    <location>
        <begin position="323"/>
        <end position="347"/>
    </location>
</feature>
<evidence type="ECO:0000259" key="17">
    <source>
        <dbReference type="Pfam" id="PF00361"/>
    </source>
</evidence>
<sequence length="427" mass="46043">MVSTILLLMGGLLFFFEQVGLMFSFFLLGVYFVLFGVFGGGFDYSVWNLEVSFIGVGMLFLVGVIMMSLVMWAGSGGMPSGLLIMSMGIVMAGFFVVDSWLWFYIMYEGVVLPLVLVVLVLGAYYERVSSCLYLLIYTVLFSTPLLVGVLVGVSLGELIWVSWWGYSMSGIWGIWGFIISLAMLVKIPIYGLHGWLPKVHVEAPTWGSIVLAGVVIKLGLYGLFVLSNSGLLGCVFWGVGVWAMIGGCLAGLYCLVVGDVKALVAYSSVVHMSSVVWLFSFGGSGVWRGFLLVALMHGLVSATFFGCVGYLGESLKSRSVSVFKGVLSFYSGMGLLMVIILVFNMGFPVSGGFLGELEVFWVLLCLYPLGLFLVGVYMLVGCGFNLGLGVVMSGGHSHVDVGLKESLIMWSLLGLSVLYLGASSVLL</sequence>
<dbReference type="PANTHER" id="PTHR43507">
    <property type="entry name" value="NADH-UBIQUINONE OXIDOREDUCTASE CHAIN 4"/>
    <property type="match status" value="1"/>
</dbReference>
<keyword evidence="7 16" id="KW-0812">Transmembrane</keyword>
<evidence type="ECO:0000256" key="7">
    <source>
        <dbReference type="ARBA" id="ARBA00022692"/>
    </source>
</evidence>
<evidence type="ECO:0000256" key="14">
    <source>
        <dbReference type="ARBA" id="ARBA00023136"/>
    </source>
</evidence>
<feature type="domain" description="NADH:quinone oxidoreductase/Mrp antiporter transmembrane" evidence="17">
    <location>
        <begin position="99"/>
        <end position="376"/>
    </location>
</feature>
<evidence type="ECO:0000256" key="4">
    <source>
        <dbReference type="ARBA" id="ARBA00021006"/>
    </source>
</evidence>
<evidence type="ECO:0000256" key="11">
    <source>
        <dbReference type="ARBA" id="ARBA00023027"/>
    </source>
</evidence>
<name>A0A806GYV8_9BILA</name>
<evidence type="ECO:0000256" key="5">
    <source>
        <dbReference type="ARBA" id="ARBA00022448"/>
    </source>
</evidence>
<feature type="transmembrane region" description="Helical" evidence="16">
    <location>
        <begin position="51"/>
        <end position="73"/>
    </location>
</feature>
<feature type="transmembrane region" description="Helical" evidence="16">
    <location>
        <begin position="263"/>
        <end position="283"/>
    </location>
</feature>
<dbReference type="EC" id="7.1.1.2" evidence="3 16"/>
<evidence type="ECO:0000256" key="8">
    <source>
        <dbReference type="ARBA" id="ARBA00022967"/>
    </source>
</evidence>
<keyword evidence="11 16" id="KW-0520">NAD</keyword>
<dbReference type="InterPro" id="IPR003918">
    <property type="entry name" value="NADH_UbQ_OxRdtase"/>
</dbReference>
<dbReference type="GeneID" id="70603577"/>
<dbReference type="Pfam" id="PF00361">
    <property type="entry name" value="Proton_antipo_M"/>
    <property type="match status" value="1"/>
</dbReference>
<proteinExistence type="inferred from homology"/>
<keyword evidence="12 16" id="KW-0830">Ubiquinone</keyword>
<keyword evidence="6 16" id="KW-0679">Respiratory chain</keyword>
<dbReference type="EMBL" id="JQ824371">
    <property type="protein sequence ID" value="AFJ54190.1"/>
    <property type="molecule type" value="Genomic_DNA"/>
</dbReference>
<reference evidence="18" key="1">
    <citation type="submission" date="2012-03" db="EMBL/GenBank/DDBJ databases">
        <title>The complete mitochondrial genome sequence of Pomphorhynchus bulbocolli (Acanthocephala: Palaeacanthocephala).</title>
        <authorList>
            <person name="Pan T."/>
            <person name="Nie P."/>
        </authorList>
    </citation>
    <scope>NUCLEOTIDE SEQUENCE</scope>
</reference>
<keyword evidence="10 16" id="KW-1133">Transmembrane helix</keyword>
<feature type="transmembrane region" description="Helical" evidence="16">
    <location>
        <begin position="407"/>
        <end position="426"/>
    </location>
</feature>
<feature type="transmembrane region" description="Helical" evidence="16">
    <location>
        <begin position="230"/>
        <end position="256"/>
    </location>
</feature>
<gene>
    <name evidence="18" type="primary">ND4</name>
</gene>
<dbReference type="PRINTS" id="PR01437">
    <property type="entry name" value="NUOXDRDTASE4"/>
</dbReference>
<feature type="transmembrane region" description="Helical" evidence="16">
    <location>
        <begin position="12"/>
        <end position="39"/>
    </location>
</feature>
<evidence type="ECO:0000256" key="3">
    <source>
        <dbReference type="ARBA" id="ARBA00012944"/>
    </source>
</evidence>
<dbReference type="InterPro" id="IPR001750">
    <property type="entry name" value="ND/Mrp_TM"/>
</dbReference>
<organism evidence="18">
    <name type="scientific">Pomphorhynchus bulbocolli</name>
    <dbReference type="NCBI Taxonomy" id="317556"/>
    <lineage>
        <taxon>Eukaryota</taxon>
        <taxon>Metazoa</taxon>
        <taxon>Spiralia</taxon>
        <taxon>Lophotrochozoa</taxon>
        <taxon>Acanthocephala</taxon>
        <taxon>Palaeacanthocephala</taxon>
        <taxon>Echinorhynchida</taxon>
        <taxon>Pomphorhynchidae</taxon>
        <taxon>Pomphorhynchus</taxon>
    </lineage>
</organism>
<accession>A0A806GYV8</accession>
<dbReference type="GO" id="GO:0008137">
    <property type="term" value="F:NADH dehydrogenase (ubiquinone) activity"/>
    <property type="evidence" value="ECO:0007669"/>
    <property type="project" value="UniProtKB-UniRule"/>
</dbReference>
<comment type="subcellular location">
    <subcellularLocation>
        <location evidence="1 16">Mitochondrion membrane</location>
        <topology evidence="1 16">Multi-pass membrane protein</topology>
    </subcellularLocation>
</comment>
<dbReference type="CTD" id="4538"/>
<dbReference type="GO" id="GO:0031966">
    <property type="term" value="C:mitochondrial membrane"/>
    <property type="evidence" value="ECO:0007669"/>
    <property type="project" value="UniProtKB-SubCell"/>
</dbReference>
<feature type="transmembrane region" description="Helical" evidence="16">
    <location>
        <begin position="206"/>
        <end position="224"/>
    </location>
</feature>
<keyword evidence="8" id="KW-1278">Translocase</keyword>
<evidence type="ECO:0000256" key="12">
    <source>
        <dbReference type="ARBA" id="ARBA00023075"/>
    </source>
</evidence>
<evidence type="ECO:0000256" key="6">
    <source>
        <dbReference type="ARBA" id="ARBA00022660"/>
    </source>
</evidence>
<dbReference type="GO" id="GO:0048039">
    <property type="term" value="F:ubiquinone binding"/>
    <property type="evidence" value="ECO:0007669"/>
    <property type="project" value="TreeGrafter"/>
</dbReference>
<dbReference type="PANTHER" id="PTHR43507:SF20">
    <property type="entry name" value="NADH-UBIQUINONE OXIDOREDUCTASE CHAIN 4"/>
    <property type="match status" value="1"/>
</dbReference>
<feature type="transmembrane region" description="Helical" evidence="16">
    <location>
        <begin position="163"/>
        <end position="185"/>
    </location>
</feature>
<feature type="transmembrane region" description="Helical" evidence="16">
    <location>
        <begin position="132"/>
        <end position="151"/>
    </location>
</feature>